<dbReference type="AlphaFoldDB" id="A0A2A2I1H6"/>
<accession>A0A2A2I1H6</accession>
<dbReference type="EMBL" id="NMPM01000086">
    <property type="protein sequence ID" value="PAV24975.1"/>
    <property type="molecule type" value="Genomic_DNA"/>
</dbReference>
<proteinExistence type="predicted"/>
<dbReference type="Proteomes" id="UP000218332">
    <property type="component" value="Unassembled WGS sequence"/>
</dbReference>
<gene>
    <name evidence="1" type="ORF">CF392_13365</name>
</gene>
<evidence type="ECO:0000313" key="1">
    <source>
        <dbReference type="EMBL" id="PAV24975.1"/>
    </source>
</evidence>
<sequence length="145" mass="16614">MNGESLLQAFQAELEKNGFSSRVVWLHYDQMHLTKNTLYVYPTSGFPSDNQVIAAYDKQSPKFECGATVMLVAVSDQESYCTLLVDSFGSDTEMEIEENIYLWANEPYVQNVEFVIGRFQWFLCKRKSPVLSSLDYAFGIEQAYT</sequence>
<reference evidence="1 2" key="1">
    <citation type="submission" date="2017-07" db="EMBL/GenBank/DDBJ databases">
        <title>Tamlnaduibacter salinus (Mi-7) genome sequencing.</title>
        <authorList>
            <person name="Verma A."/>
            <person name="Krishnamurthi S."/>
        </authorList>
    </citation>
    <scope>NUCLEOTIDE SEQUENCE [LARGE SCALE GENOMIC DNA]</scope>
    <source>
        <strain evidence="1 2">Mi-7</strain>
    </source>
</reference>
<protein>
    <submittedName>
        <fullName evidence="1">Uncharacterized protein</fullName>
    </submittedName>
</protein>
<dbReference type="RefSeq" id="WP_095611955.1">
    <property type="nucleotide sequence ID" value="NZ_NMPM01000086.1"/>
</dbReference>
<keyword evidence="2" id="KW-1185">Reference proteome</keyword>
<evidence type="ECO:0000313" key="2">
    <source>
        <dbReference type="Proteomes" id="UP000218332"/>
    </source>
</evidence>
<organism evidence="1 2">
    <name type="scientific">Tamilnaduibacter salinus</name>
    <dbReference type="NCBI Taxonomy" id="1484056"/>
    <lineage>
        <taxon>Bacteria</taxon>
        <taxon>Pseudomonadati</taxon>
        <taxon>Pseudomonadota</taxon>
        <taxon>Gammaproteobacteria</taxon>
        <taxon>Pseudomonadales</taxon>
        <taxon>Marinobacteraceae</taxon>
        <taxon>Tamilnaduibacter</taxon>
    </lineage>
</organism>
<name>A0A2A2I1H6_9GAMM</name>
<comment type="caution">
    <text evidence="1">The sequence shown here is derived from an EMBL/GenBank/DDBJ whole genome shotgun (WGS) entry which is preliminary data.</text>
</comment>